<dbReference type="PANTHER" id="PTHR12358">
    <property type="entry name" value="SPHINGOSINE KINASE"/>
    <property type="match status" value="1"/>
</dbReference>
<dbReference type="RefSeq" id="WP_119017025.1">
    <property type="nucleotide sequence ID" value="NZ_QXEV01000044.1"/>
</dbReference>
<sequence>MRALLVHNPYSRRALKKKEIEFIVKELSVAYTTDIFETKGKGTIDEYVSLNGESYDLVIACGGDGTIHEAASGILRLQKKPKLGIIPRGTMNDVAKCHKMPKSIKKCLKIILNGHAKPHSAYRINDTFFLYGLAIGRYAGVSYSAGKKRELGRLAYYLACIKDFFYTKPTTIFIDGKEEKISQLFILNTKYLAGYSIVQTNEEFMHIKILPFKNKVSDTIRFWKFLVSKSKRHCLVLEKKMVTLDGDNLEFTLDGEKYVTSHAEIEKLKDSIEIIRN</sequence>
<dbReference type="OrthoDB" id="142078at2"/>
<evidence type="ECO:0000256" key="2">
    <source>
        <dbReference type="ARBA" id="ARBA00005983"/>
    </source>
</evidence>
<keyword evidence="5" id="KW-1185">Reference proteome</keyword>
<dbReference type="FunCoup" id="A0A397QXV4">
    <property type="interactions" value="256"/>
</dbReference>
<dbReference type="Pfam" id="PF00781">
    <property type="entry name" value="DAGK_cat"/>
    <property type="match status" value="1"/>
</dbReference>
<dbReference type="SUPFAM" id="SSF111331">
    <property type="entry name" value="NAD kinase/diacylglycerol kinase-like"/>
    <property type="match status" value="1"/>
</dbReference>
<dbReference type="GO" id="GO:0005886">
    <property type="term" value="C:plasma membrane"/>
    <property type="evidence" value="ECO:0007669"/>
    <property type="project" value="TreeGrafter"/>
</dbReference>
<dbReference type="SMART" id="SM00046">
    <property type="entry name" value="DAGKc"/>
    <property type="match status" value="1"/>
</dbReference>
<name>A0A397QXV4_9MOLU</name>
<organism evidence="4 5">
    <name type="scientific">Anaeroplasma bactoclasticum</name>
    <dbReference type="NCBI Taxonomy" id="2088"/>
    <lineage>
        <taxon>Bacteria</taxon>
        <taxon>Bacillati</taxon>
        <taxon>Mycoplasmatota</taxon>
        <taxon>Mollicutes</taxon>
        <taxon>Anaeroplasmatales</taxon>
        <taxon>Anaeroplasmataceae</taxon>
        <taxon>Anaeroplasma</taxon>
    </lineage>
</organism>
<dbReference type="Proteomes" id="UP000266506">
    <property type="component" value="Unassembled WGS sequence"/>
</dbReference>
<dbReference type="GO" id="GO:0004143">
    <property type="term" value="F:ATP-dependent diacylglycerol kinase activity"/>
    <property type="evidence" value="ECO:0007669"/>
    <property type="project" value="TreeGrafter"/>
</dbReference>
<dbReference type="PANTHER" id="PTHR12358:SF107">
    <property type="entry name" value="LIPID KINASE BMRU-RELATED"/>
    <property type="match status" value="1"/>
</dbReference>
<protein>
    <submittedName>
        <fullName evidence="4">Diacylglycerol kinase</fullName>
    </submittedName>
</protein>
<dbReference type="EMBL" id="QXEV01000044">
    <property type="protein sequence ID" value="RIA64725.1"/>
    <property type="molecule type" value="Genomic_DNA"/>
</dbReference>
<evidence type="ECO:0000313" key="4">
    <source>
        <dbReference type="EMBL" id="RIA64725.1"/>
    </source>
</evidence>
<dbReference type="InterPro" id="IPR017438">
    <property type="entry name" value="ATP-NAD_kinase_N"/>
</dbReference>
<dbReference type="Gene3D" id="3.40.50.10330">
    <property type="entry name" value="Probable inorganic polyphosphate/atp-NAD kinase, domain 1"/>
    <property type="match status" value="1"/>
</dbReference>
<dbReference type="InterPro" id="IPR001206">
    <property type="entry name" value="Diacylglycerol_kinase_cat_dom"/>
</dbReference>
<dbReference type="PROSITE" id="PS50146">
    <property type="entry name" value="DAGK"/>
    <property type="match status" value="1"/>
</dbReference>
<dbReference type="InParanoid" id="A0A397QXV4"/>
<dbReference type="AlphaFoldDB" id="A0A397QXV4"/>
<accession>A0A397QXV4</accession>
<dbReference type="InterPro" id="IPR050187">
    <property type="entry name" value="Lipid_Phosphate_FormReg"/>
</dbReference>
<gene>
    <name evidence="4" type="ORF">EI71_01991</name>
</gene>
<reference evidence="4 5" key="1">
    <citation type="submission" date="2018-08" db="EMBL/GenBank/DDBJ databases">
        <title>Genomic Encyclopedia of Archaeal and Bacterial Type Strains, Phase II (KMG-II): from individual species to whole genera.</title>
        <authorList>
            <person name="Goeker M."/>
        </authorList>
    </citation>
    <scope>NUCLEOTIDE SEQUENCE [LARGE SCALE GENOMIC DNA]</scope>
    <source>
        <strain evidence="4 5">ATCC 27112</strain>
    </source>
</reference>
<proteinExistence type="inferred from homology"/>
<keyword evidence="4" id="KW-0418">Kinase</keyword>
<keyword evidence="4" id="KW-0808">Transferase</keyword>
<comment type="cofactor">
    <cofactor evidence="1">
        <name>Mg(2+)</name>
        <dbReference type="ChEBI" id="CHEBI:18420"/>
    </cofactor>
</comment>
<comment type="similarity">
    <text evidence="2">Belongs to the diacylglycerol/lipid kinase family.</text>
</comment>
<dbReference type="Gene3D" id="2.60.200.40">
    <property type="match status" value="1"/>
</dbReference>
<dbReference type="InterPro" id="IPR016064">
    <property type="entry name" value="NAD/diacylglycerol_kinase_sf"/>
</dbReference>
<evidence type="ECO:0000313" key="5">
    <source>
        <dbReference type="Proteomes" id="UP000266506"/>
    </source>
</evidence>
<evidence type="ECO:0000256" key="1">
    <source>
        <dbReference type="ARBA" id="ARBA00001946"/>
    </source>
</evidence>
<evidence type="ECO:0000259" key="3">
    <source>
        <dbReference type="PROSITE" id="PS50146"/>
    </source>
</evidence>
<feature type="domain" description="DAGKc" evidence="3">
    <location>
        <begin position="1"/>
        <end position="127"/>
    </location>
</feature>
<comment type="caution">
    <text evidence="4">The sequence shown here is derived from an EMBL/GenBank/DDBJ whole genome shotgun (WGS) entry which is preliminary data.</text>
</comment>